<keyword evidence="2" id="KW-0564">Palmitate</keyword>
<proteinExistence type="inferred from homology"/>
<comment type="subcellular location">
    <subcellularLocation>
        <location evidence="2">Cell membrane</location>
        <topology evidence="2">Lipid-anchor</topology>
    </subcellularLocation>
</comment>
<dbReference type="EMBL" id="WHJF01000047">
    <property type="protein sequence ID" value="NHZ64183.1"/>
    <property type="molecule type" value="Genomic_DNA"/>
</dbReference>
<evidence type="ECO:0000256" key="3">
    <source>
        <dbReference type="SAM" id="Coils"/>
    </source>
</evidence>
<keyword evidence="2" id="KW-1134">Transmembrane beta strand</keyword>
<sequence length="448" mass="47475">MACGLTACVPALRPAPPLSKVTVPEAWRDGPAGPAAVDAQWWRAFGDPTLSALVEAALAHNTNVLAAVARVDQARALVAVADAAALPAVNAVLGAASARAPAGAGLVNSRSLQPELQASWELDLFGRLRDQSRAASLQYQASQAERDGVALSVAAGTAQAYVGLLALDAQLQITKGTAASRAEALRLASDQARVGYTSQLQLTQAQNENETVLQAIPELELAIRRQENSLRVLVGELPGAVLRERRFQDLPVLPAPASIPSSLLARRPDVAQSQLLLAASDASLAVRRADFLPHVTISAKFGSLLTNGRDYDPVTLWSLGGSVLAPVLSSGRLNAQVDAATAQRDQAAFAYRGVVLTAFSEVENALAGVTRLQTQMAHAQKRRDILTRTLDFAKDRYQAGYASYLEVLDAQRNLYQVELNAVTLRQNQVNNMVALYRALGGGWSAGAQ</sequence>
<keyword evidence="3" id="KW-0175">Coiled coil</keyword>
<dbReference type="InterPro" id="IPR010131">
    <property type="entry name" value="MdtP/NodT-like"/>
</dbReference>
<reference evidence="4 5" key="1">
    <citation type="submission" date="2019-10" db="EMBL/GenBank/DDBJ databases">
        <title>Taxonomy of Antarctic Massilia spp.: description of Massilia rubra sp. nov., Massilia aquatica sp. nov., Massilia mucilaginosa sp. nov., Massilia frigida sp. nov. isolated from streams, lakes and regoliths.</title>
        <authorList>
            <person name="Holochova P."/>
            <person name="Sedlacek I."/>
            <person name="Kralova S."/>
            <person name="Maslanova I."/>
            <person name="Busse H.-J."/>
            <person name="Stankova E."/>
            <person name="Vrbovska V."/>
            <person name="Kovarovic V."/>
            <person name="Bartak M."/>
            <person name="Svec P."/>
            <person name="Pantucek R."/>
        </authorList>
    </citation>
    <scope>NUCLEOTIDE SEQUENCE [LARGE SCALE GENOMIC DNA]</scope>
    <source>
        <strain evidence="4 5">CCM 8694</strain>
    </source>
</reference>
<dbReference type="Proteomes" id="UP000610594">
    <property type="component" value="Unassembled WGS sequence"/>
</dbReference>
<dbReference type="Gene3D" id="1.20.1600.10">
    <property type="entry name" value="Outer membrane efflux proteins (OEP)"/>
    <property type="match status" value="1"/>
</dbReference>
<protein>
    <submittedName>
        <fullName evidence="4">Efflux transporter outer membrane subunit</fullName>
    </submittedName>
</protein>
<dbReference type="InterPro" id="IPR003423">
    <property type="entry name" value="OMP_efflux"/>
</dbReference>
<keyword evidence="2" id="KW-0449">Lipoprotein</keyword>
<keyword evidence="5" id="KW-1185">Reference proteome</keyword>
<evidence type="ECO:0000313" key="4">
    <source>
        <dbReference type="EMBL" id="NHZ64183.1"/>
    </source>
</evidence>
<dbReference type="Pfam" id="PF02321">
    <property type="entry name" value="OEP"/>
    <property type="match status" value="2"/>
</dbReference>
<dbReference type="SUPFAM" id="SSF56954">
    <property type="entry name" value="Outer membrane efflux proteins (OEP)"/>
    <property type="match status" value="1"/>
</dbReference>
<evidence type="ECO:0000256" key="1">
    <source>
        <dbReference type="ARBA" id="ARBA00007613"/>
    </source>
</evidence>
<dbReference type="NCBIfam" id="TIGR01845">
    <property type="entry name" value="outer_NodT"/>
    <property type="match status" value="1"/>
</dbReference>
<accession>A0ABX0MUN9</accession>
<organism evidence="4 5">
    <name type="scientific">Massilia genomosp. 1</name>
    <dbReference type="NCBI Taxonomy" id="2609280"/>
    <lineage>
        <taxon>Bacteria</taxon>
        <taxon>Pseudomonadati</taxon>
        <taxon>Pseudomonadota</taxon>
        <taxon>Betaproteobacteria</taxon>
        <taxon>Burkholderiales</taxon>
        <taxon>Oxalobacteraceae</taxon>
        <taxon>Telluria group</taxon>
        <taxon>Massilia</taxon>
    </lineage>
</organism>
<keyword evidence="2" id="KW-0812">Transmembrane</keyword>
<dbReference type="PANTHER" id="PTHR30203">
    <property type="entry name" value="OUTER MEMBRANE CATION EFFLUX PROTEIN"/>
    <property type="match status" value="1"/>
</dbReference>
<name>A0ABX0MUN9_9BURK</name>
<comment type="caution">
    <text evidence="4">The sequence shown here is derived from an EMBL/GenBank/DDBJ whole genome shotgun (WGS) entry which is preliminary data.</text>
</comment>
<feature type="coiled-coil region" evidence="3">
    <location>
        <begin position="369"/>
        <end position="396"/>
    </location>
</feature>
<gene>
    <name evidence="4" type="ORF">F1735_18050</name>
</gene>
<evidence type="ECO:0000313" key="5">
    <source>
        <dbReference type="Proteomes" id="UP000610594"/>
    </source>
</evidence>
<comment type="similarity">
    <text evidence="1 2">Belongs to the outer membrane factor (OMF) (TC 1.B.17) family.</text>
</comment>
<evidence type="ECO:0000256" key="2">
    <source>
        <dbReference type="RuleBase" id="RU362097"/>
    </source>
</evidence>
<dbReference type="Gene3D" id="2.20.200.10">
    <property type="entry name" value="Outer membrane efflux proteins (OEP)"/>
    <property type="match status" value="1"/>
</dbReference>
<keyword evidence="2" id="KW-0472">Membrane</keyword>